<evidence type="ECO:0000313" key="4">
    <source>
        <dbReference type="EMBL" id="MDA0632772.1"/>
    </source>
</evidence>
<dbReference type="InterPro" id="IPR016036">
    <property type="entry name" value="Malonyl_transacylase_ACP-bd"/>
</dbReference>
<dbReference type="EMBL" id="JAPNNL010000011">
    <property type="protein sequence ID" value="MDA0632772.1"/>
    <property type="molecule type" value="Genomic_DNA"/>
</dbReference>
<organism evidence="4 5">
    <name type="scientific">Nonomuraea corallina</name>
    <dbReference type="NCBI Taxonomy" id="2989783"/>
    <lineage>
        <taxon>Bacteria</taxon>
        <taxon>Bacillati</taxon>
        <taxon>Actinomycetota</taxon>
        <taxon>Actinomycetes</taxon>
        <taxon>Streptosporangiales</taxon>
        <taxon>Streptosporangiaceae</taxon>
        <taxon>Nonomuraea</taxon>
    </lineage>
</organism>
<keyword evidence="1" id="KW-0596">Phosphopantetheine</keyword>
<keyword evidence="2" id="KW-0597">Phosphoprotein</keyword>
<evidence type="ECO:0000256" key="2">
    <source>
        <dbReference type="ARBA" id="ARBA00022553"/>
    </source>
</evidence>
<accession>A0ABT4S6D2</accession>
<dbReference type="Proteomes" id="UP001144036">
    <property type="component" value="Unassembled WGS sequence"/>
</dbReference>
<evidence type="ECO:0000313" key="5">
    <source>
        <dbReference type="Proteomes" id="UP001144036"/>
    </source>
</evidence>
<dbReference type="PANTHER" id="PTHR43775">
    <property type="entry name" value="FATTY ACID SYNTHASE"/>
    <property type="match status" value="1"/>
</dbReference>
<dbReference type="InterPro" id="IPR001227">
    <property type="entry name" value="Ac_transferase_dom_sf"/>
</dbReference>
<proteinExistence type="predicted"/>
<dbReference type="SUPFAM" id="SSF52151">
    <property type="entry name" value="FabD/lysophospholipase-like"/>
    <property type="match status" value="1"/>
</dbReference>
<dbReference type="InterPro" id="IPR016035">
    <property type="entry name" value="Acyl_Trfase/lysoPLipase"/>
</dbReference>
<keyword evidence="4" id="KW-0808">Transferase</keyword>
<evidence type="ECO:0000259" key="3">
    <source>
        <dbReference type="SMART" id="SM00827"/>
    </source>
</evidence>
<comment type="caution">
    <text evidence="4">The sequence shown here is derived from an EMBL/GenBank/DDBJ whole genome shotgun (WGS) entry which is preliminary data.</text>
</comment>
<dbReference type="PANTHER" id="PTHR43775:SF37">
    <property type="entry name" value="SI:DKEY-61P9.11"/>
    <property type="match status" value="1"/>
</dbReference>
<dbReference type="SUPFAM" id="SSF55048">
    <property type="entry name" value="Probable ACP-binding domain of malonyl-CoA ACP transacylase"/>
    <property type="match status" value="1"/>
</dbReference>
<feature type="domain" description="Malonyl-CoA:ACP transacylase (MAT)" evidence="3">
    <location>
        <begin position="9"/>
        <end position="304"/>
    </location>
</feature>
<name>A0ABT4S6D2_9ACTN</name>
<dbReference type="GO" id="GO:0016746">
    <property type="term" value="F:acyltransferase activity"/>
    <property type="evidence" value="ECO:0007669"/>
    <property type="project" value="UniProtKB-KW"/>
</dbReference>
<dbReference type="RefSeq" id="WP_270153559.1">
    <property type="nucleotide sequence ID" value="NZ_JAPNNL010000011.1"/>
</dbReference>
<protein>
    <submittedName>
        <fullName evidence="4">Acyltransferase domain-containing protein</fullName>
    </submittedName>
</protein>
<dbReference type="Pfam" id="PF00698">
    <property type="entry name" value="Acyl_transf_1"/>
    <property type="match status" value="1"/>
</dbReference>
<dbReference type="InterPro" id="IPR050091">
    <property type="entry name" value="PKS_NRPS_Biosynth_Enz"/>
</dbReference>
<keyword evidence="5" id="KW-1185">Reference proteome</keyword>
<dbReference type="SMART" id="SM00827">
    <property type="entry name" value="PKS_AT"/>
    <property type="match status" value="1"/>
</dbReference>
<reference evidence="4" key="1">
    <citation type="submission" date="2022-11" db="EMBL/GenBank/DDBJ databases">
        <title>Nonomuraea corallina sp. nov., a new species of the genus Nonomuraea isolated from sea side sediment in Thai sea.</title>
        <authorList>
            <person name="Ngamcharungchit C."/>
            <person name="Matsumoto A."/>
            <person name="Suriyachadkun C."/>
            <person name="Panbangred W."/>
            <person name="Inahashi Y."/>
            <person name="Intra B."/>
        </authorList>
    </citation>
    <scope>NUCLEOTIDE SEQUENCE</scope>
    <source>
        <strain evidence="4">MCN248</strain>
    </source>
</reference>
<dbReference type="InterPro" id="IPR014043">
    <property type="entry name" value="Acyl_transferase_dom"/>
</dbReference>
<keyword evidence="4" id="KW-0012">Acyltransferase</keyword>
<evidence type="ECO:0000256" key="1">
    <source>
        <dbReference type="ARBA" id="ARBA00022450"/>
    </source>
</evidence>
<gene>
    <name evidence="4" type="ORF">OUY22_05030</name>
</gene>
<sequence length="335" mass="34759">MGTDAVLLMFPGQGAQHPRMAWGLYGREPRFTAAMDEVFAAFGEEGEALRRDWLSERPRVPLDHVTRAQPLLFAVDYALGRTLLEHGVRPRVMLGHSIGEVAAAVLAGVFTLSDAAALVRERVRLLTGAPPGGMLAVSAGVAALEGVLTEEVVVAAVNAPRQTIVAGPSGPLAEVERALRAEGFTCAPVPTLIAFHSPSLADTVGPAVAGFAATPVSAPRIPLYSGYAARPLTRELAADPEYWARQPVAPVRFWPALDEILSAGPPGTVCVEAGPGQGLSTIARRHAAVRRGPGTVVPLLPARAGGPDADRAAFATALTTLTTLIGPAVSGRPGP</sequence>
<dbReference type="Gene3D" id="3.40.366.10">
    <property type="entry name" value="Malonyl-Coenzyme A Acyl Carrier Protein, domain 2"/>
    <property type="match status" value="1"/>
</dbReference>